<proteinExistence type="predicted"/>
<dbReference type="AlphaFoldDB" id="A0A250F2C6"/>
<name>A0A250F2C6_CAPSP</name>
<evidence type="ECO:0008006" key="3">
    <source>
        <dbReference type="Google" id="ProtNLM"/>
    </source>
</evidence>
<organism evidence="1 2">
    <name type="scientific">Capnocytophaga sputigena</name>
    <dbReference type="NCBI Taxonomy" id="1019"/>
    <lineage>
        <taxon>Bacteria</taxon>
        <taxon>Pseudomonadati</taxon>
        <taxon>Bacteroidota</taxon>
        <taxon>Flavobacteriia</taxon>
        <taxon>Flavobacteriales</taxon>
        <taxon>Flavobacteriaceae</taxon>
        <taxon>Capnocytophaga</taxon>
    </lineage>
</organism>
<reference evidence="2" key="1">
    <citation type="submission" date="2017-06" db="EMBL/GenBank/DDBJ databases">
        <title>Capnocytophaga spp. assemblies.</title>
        <authorList>
            <person name="Gulvik C.A."/>
        </authorList>
    </citation>
    <scope>NUCLEOTIDE SEQUENCE [LARGE SCALE GENOMIC DNA]</scope>
    <source>
        <strain evidence="2">H4486</strain>
    </source>
</reference>
<evidence type="ECO:0000313" key="1">
    <source>
        <dbReference type="EMBL" id="ATA79304.1"/>
    </source>
</evidence>
<sequence>MKIYPYLLKVKVSQNPTIDENGIPTYPSDPIEWQEIGVCRDEIAGAGQKISKVDGQIFECTATIYAPKDTPKIEAGTTLQVVDVEGNIRLEKQVIRFSRDYFHCRIFV</sequence>
<dbReference type="Proteomes" id="UP000217334">
    <property type="component" value="Chromosome"/>
</dbReference>
<evidence type="ECO:0000313" key="2">
    <source>
        <dbReference type="Proteomes" id="UP000217334"/>
    </source>
</evidence>
<accession>A0A250F2C6</accession>
<gene>
    <name evidence="1" type="ORF">CGC59_06245</name>
</gene>
<dbReference type="RefSeq" id="WP_095901247.1">
    <property type="nucleotide sequence ID" value="NZ_CP022383.1"/>
</dbReference>
<protein>
    <recommendedName>
        <fullName evidence="3">Head-tail adaptor protein</fullName>
    </recommendedName>
</protein>
<dbReference type="EMBL" id="CP022383">
    <property type="protein sequence ID" value="ATA79304.1"/>
    <property type="molecule type" value="Genomic_DNA"/>
</dbReference>